<name>A0A2U3QGH7_9BACT</name>
<evidence type="ECO:0000313" key="4">
    <source>
        <dbReference type="Proteomes" id="UP000245125"/>
    </source>
</evidence>
<organism evidence="3 4">
    <name type="scientific">Candidatus Sulfobium mesophilum</name>
    <dbReference type="NCBI Taxonomy" id="2016548"/>
    <lineage>
        <taxon>Bacteria</taxon>
        <taxon>Pseudomonadati</taxon>
        <taxon>Nitrospirota</taxon>
        <taxon>Nitrospiria</taxon>
        <taxon>Nitrospirales</taxon>
        <taxon>Nitrospiraceae</taxon>
        <taxon>Candidatus Sulfobium</taxon>
    </lineage>
</organism>
<dbReference type="InterPro" id="IPR054612">
    <property type="entry name" value="Phage_capsid-like_C"/>
</dbReference>
<protein>
    <recommendedName>
        <fullName evidence="2">Phage capsid-like C-terminal domain-containing protein</fullName>
    </recommendedName>
</protein>
<evidence type="ECO:0000259" key="2">
    <source>
        <dbReference type="Pfam" id="PF05065"/>
    </source>
</evidence>
<dbReference type="EMBL" id="OUUY01000070">
    <property type="protein sequence ID" value="SPQ00498.1"/>
    <property type="molecule type" value="Genomic_DNA"/>
</dbReference>
<dbReference type="AlphaFoldDB" id="A0A2U3QGH7"/>
<dbReference type="Pfam" id="PF05065">
    <property type="entry name" value="Phage_capsid"/>
    <property type="match status" value="1"/>
</dbReference>
<evidence type="ECO:0000256" key="1">
    <source>
        <dbReference type="ARBA" id="ARBA00004328"/>
    </source>
</evidence>
<gene>
    <name evidence="3" type="ORF">NBG4_250030</name>
</gene>
<keyword evidence="4" id="KW-1185">Reference proteome</keyword>
<evidence type="ECO:0000313" key="3">
    <source>
        <dbReference type="EMBL" id="SPQ00498.1"/>
    </source>
</evidence>
<reference evidence="4" key="1">
    <citation type="submission" date="2018-03" db="EMBL/GenBank/DDBJ databases">
        <authorList>
            <person name="Zecchin S."/>
        </authorList>
    </citation>
    <scope>NUCLEOTIDE SEQUENCE [LARGE SCALE GENOMIC DNA]</scope>
</reference>
<dbReference type="OrthoDB" id="9786516at2"/>
<proteinExistence type="predicted"/>
<comment type="subcellular location">
    <subcellularLocation>
        <location evidence="1">Virion</location>
    </subcellularLocation>
</comment>
<dbReference type="InterPro" id="IPR024455">
    <property type="entry name" value="Phage_capsid"/>
</dbReference>
<accession>A0A2U3QGH7</accession>
<dbReference type="NCBIfam" id="TIGR01554">
    <property type="entry name" value="major_cap_HK97"/>
    <property type="match status" value="1"/>
</dbReference>
<dbReference type="Proteomes" id="UP000245125">
    <property type="component" value="Unassembled WGS sequence"/>
</dbReference>
<sequence>MTFQSRAVWVANYNILPSLLTMQDPGNRYIWAAAGFTGTSAAIPSSLLGLPIVFTEKSPALGSKGDIVLCDFKGYAVCLTPQIGVQTSNAVRWYENERSFRIETRVDGTMLLDEPIVPRKGSDTLSTTVVLNA</sequence>
<dbReference type="SUPFAM" id="SSF56563">
    <property type="entry name" value="Major capsid protein gp5"/>
    <property type="match status" value="1"/>
</dbReference>
<feature type="domain" description="Phage capsid-like C-terminal" evidence="2">
    <location>
        <begin position="5"/>
        <end position="118"/>
    </location>
</feature>